<organism evidence="1">
    <name type="scientific">Hexamita inflata</name>
    <dbReference type="NCBI Taxonomy" id="28002"/>
    <lineage>
        <taxon>Eukaryota</taxon>
        <taxon>Metamonada</taxon>
        <taxon>Diplomonadida</taxon>
        <taxon>Hexamitidae</taxon>
        <taxon>Hexamitinae</taxon>
        <taxon>Hexamita</taxon>
    </lineage>
</organism>
<accession>A0AA86U2F2</accession>
<evidence type="ECO:0000313" key="3">
    <source>
        <dbReference type="Proteomes" id="UP001642409"/>
    </source>
</evidence>
<evidence type="ECO:0000313" key="2">
    <source>
        <dbReference type="EMBL" id="CAL6064396.1"/>
    </source>
</evidence>
<keyword evidence="3" id="KW-1185">Reference proteome</keyword>
<dbReference type="Proteomes" id="UP001642409">
    <property type="component" value="Unassembled WGS sequence"/>
</dbReference>
<dbReference type="EMBL" id="CAXDID020000250">
    <property type="protein sequence ID" value="CAL6064396.1"/>
    <property type="molecule type" value="Genomic_DNA"/>
</dbReference>
<proteinExistence type="predicted"/>
<reference evidence="2 3" key="2">
    <citation type="submission" date="2024-07" db="EMBL/GenBank/DDBJ databases">
        <authorList>
            <person name="Akdeniz Z."/>
        </authorList>
    </citation>
    <scope>NUCLEOTIDE SEQUENCE [LARGE SCALE GENOMIC DNA]</scope>
</reference>
<name>A0AA86U2F2_9EUKA</name>
<gene>
    <name evidence="1" type="ORF">HINF_LOCUS16278</name>
    <name evidence="2" type="ORF">HINF_LOCUS51334</name>
</gene>
<comment type="caution">
    <text evidence="1">The sequence shown here is derived from an EMBL/GenBank/DDBJ whole genome shotgun (WGS) entry which is preliminary data.</text>
</comment>
<sequence>MQFLHGSRIQRGFRGDARLKALYNAVYSKFTRCGAKLLKTEKKQINTDFIIIIYDMLYIFLYTIQYTKKKDNQCILQILTCGDNSVSRSTIISGLVVLDLIGNRAHIIQQRYHKQGFQNEVISSYRRRMPRDNQVCSTTFPSSKNGNVVQLLVTLHTIARLPTEIQAASYVANSSFGERAVLSVLRRRSALSLLHTSLNVISSLT</sequence>
<reference evidence="1" key="1">
    <citation type="submission" date="2023-06" db="EMBL/GenBank/DDBJ databases">
        <authorList>
            <person name="Kurt Z."/>
        </authorList>
    </citation>
    <scope>NUCLEOTIDE SEQUENCE</scope>
</reference>
<dbReference type="EMBL" id="CATOUU010000409">
    <property type="protein sequence ID" value="CAI9928633.1"/>
    <property type="molecule type" value="Genomic_DNA"/>
</dbReference>
<evidence type="ECO:0000313" key="1">
    <source>
        <dbReference type="EMBL" id="CAI9928633.1"/>
    </source>
</evidence>
<dbReference type="AlphaFoldDB" id="A0AA86U2F2"/>
<protein>
    <submittedName>
        <fullName evidence="2">Hypothetical_protein</fullName>
    </submittedName>
</protein>